<dbReference type="Pfam" id="PF01261">
    <property type="entry name" value="AP_endonuc_2"/>
    <property type="match status" value="1"/>
</dbReference>
<dbReference type="InterPro" id="IPR013022">
    <property type="entry name" value="Xyl_isomerase-like_TIM-brl"/>
</dbReference>
<feature type="domain" description="Xylose isomerase-like TIM barrel" evidence="1">
    <location>
        <begin position="22"/>
        <end position="237"/>
    </location>
</feature>
<name>A0ABP7MJ09_9GAMM</name>
<dbReference type="PANTHER" id="PTHR12110">
    <property type="entry name" value="HYDROXYPYRUVATE ISOMERASE"/>
    <property type="match status" value="1"/>
</dbReference>
<dbReference type="InterPro" id="IPR036237">
    <property type="entry name" value="Xyl_isomerase-like_sf"/>
</dbReference>
<accession>A0ABP7MJ09</accession>
<comment type="caution">
    <text evidence="2">The sequence shown here is derived from an EMBL/GenBank/DDBJ whole genome shotgun (WGS) entry which is preliminary data.</text>
</comment>
<dbReference type="EMBL" id="BAABBN010000007">
    <property type="protein sequence ID" value="GAA3924175.1"/>
    <property type="molecule type" value="Genomic_DNA"/>
</dbReference>
<reference evidence="3" key="1">
    <citation type="journal article" date="2019" name="Int. J. Syst. Evol. Microbiol.">
        <title>The Global Catalogue of Microorganisms (GCM) 10K type strain sequencing project: providing services to taxonomists for standard genome sequencing and annotation.</title>
        <authorList>
            <consortium name="The Broad Institute Genomics Platform"/>
            <consortium name="The Broad Institute Genome Sequencing Center for Infectious Disease"/>
            <person name="Wu L."/>
            <person name="Ma J."/>
        </authorList>
    </citation>
    <scope>NUCLEOTIDE SEQUENCE [LARGE SCALE GENOMIC DNA]</scope>
    <source>
        <strain evidence="3">JCM 17551</strain>
    </source>
</reference>
<organism evidence="2 3">
    <name type="scientific">Litoribacillus peritrichatus</name>
    <dbReference type="NCBI Taxonomy" id="718191"/>
    <lineage>
        <taxon>Bacteria</taxon>
        <taxon>Pseudomonadati</taxon>
        <taxon>Pseudomonadota</taxon>
        <taxon>Gammaproteobacteria</taxon>
        <taxon>Oceanospirillales</taxon>
        <taxon>Oceanospirillaceae</taxon>
        <taxon>Litoribacillus</taxon>
    </lineage>
</organism>
<dbReference type="RefSeq" id="WP_344798127.1">
    <property type="nucleotide sequence ID" value="NZ_BAABBN010000007.1"/>
</dbReference>
<keyword evidence="2" id="KW-0413">Isomerase</keyword>
<sequence>MKLSICTISFRHQLVSIDQLVNWARSNHFQGIELWGVHAKNLAEQPSYNKEWLASYGLHTSMISDYLPLQGSEQEAFNKVQQLCMLAKHWGAKKLRTFAGGQGSDEVTREERADMTARLRNICHWVEQHGITLIIEIHPKTLADNIESTLQLIDEVSHPSLKINFDVLHVWESGANTIDAFETLKPFIQHFHLKNIQSAEQLHVFSPPNVYSASGSREGMVSIFEGAVDYQEFLEYLIYNQTAADGLDVRNMDASLEWFGNQCKETLSQDRYKIQRLEQQCDLPMSIVS</sequence>
<dbReference type="Proteomes" id="UP001501565">
    <property type="component" value="Unassembled WGS sequence"/>
</dbReference>
<dbReference type="InterPro" id="IPR050312">
    <property type="entry name" value="IolE/XylAMocC-like"/>
</dbReference>
<protein>
    <submittedName>
        <fullName evidence="2">Sugar phosphate isomerase/epimerase</fullName>
    </submittedName>
</protein>
<keyword evidence="3" id="KW-1185">Reference proteome</keyword>
<dbReference type="SUPFAM" id="SSF51658">
    <property type="entry name" value="Xylose isomerase-like"/>
    <property type="match status" value="1"/>
</dbReference>
<gene>
    <name evidence="2" type="ORF">GCM10022277_19990</name>
</gene>
<proteinExistence type="predicted"/>
<dbReference type="PANTHER" id="PTHR12110:SF21">
    <property type="entry name" value="XYLOSE ISOMERASE-LIKE TIM BARREL DOMAIN-CONTAINING PROTEIN"/>
    <property type="match status" value="1"/>
</dbReference>
<dbReference type="Gene3D" id="3.20.20.150">
    <property type="entry name" value="Divalent-metal-dependent TIM barrel enzymes"/>
    <property type="match status" value="1"/>
</dbReference>
<evidence type="ECO:0000313" key="3">
    <source>
        <dbReference type="Proteomes" id="UP001501565"/>
    </source>
</evidence>
<dbReference type="GO" id="GO:0016853">
    <property type="term" value="F:isomerase activity"/>
    <property type="evidence" value="ECO:0007669"/>
    <property type="project" value="UniProtKB-KW"/>
</dbReference>
<evidence type="ECO:0000259" key="1">
    <source>
        <dbReference type="Pfam" id="PF01261"/>
    </source>
</evidence>
<evidence type="ECO:0000313" key="2">
    <source>
        <dbReference type="EMBL" id="GAA3924175.1"/>
    </source>
</evidence>